<sequence length="564" mass="63438">MTSPKCSPFPGVWQEPDMSQCYNTERITQQLKNITNEDIDKENVEEVSKALRIISEKSVYFKAEDIDLAVDIQEKMLPLISNVSANITVNNILPSINDMIDTPEEILVEAEQSKRTGQRMLDIIEAIPEEIPLEEPQLTALYSNLGIGAIKVKDTFNGAVYGISFGNKENEAKTMIHNYSNPDPQVEDTGNFISLQKSLFKQLKEEERSTISRIAFFSLKDDKLYRVIQHSRTKANTKINSHIIAADVPNIQITSLDEPVNISFGPIDQDVYQKSGETSHLLSMTSYIGCGISFVCLILTIIIHVCCKNLWKLMASKILVNLCVSLAITNLIFLVGMQPYASKITDACKAVAALLHYFLLTSLMWMAVEALHVFLAAVVVFKTFQSHFLLTSSIVAWGVPGVIVIITLVINDTNNYVRIEQICWLTKGPFYAAFLAPVAIILLFNLTIFFLVILRLISMQRDKHFQHKTRKPRILGIVGLISLFGLSWVLAFLAFGEAAQVFQLLFAIFNTLQGMFIFIFYCICKKDARDVICPCLRKGKKQNARNRVEPIQTSENSRTAETNT</sequence>
<protein>
    <submittedName>
        <fullName evidence="7">Adhesion G-protein coupled receptor G6-like</fullName>
    </submittedName>
</protein>
<keyword evidence="8" id="KW-1185">Reference proteome</keyword>
<dbReference type="PANTHER" id="PTHR47767">
    <property type="entry name" value="ADHESION G PROTEIN-COUPLED RECEPTOR G7"/>
    <property type="match status" value="1"/>
</dbReference>
<evidence type="ECO:0000256" key="5">
    <source>
        <dbReference type="SAM" id="Phobius"/>
    </source>
</evidence>
<dbReference type="InterPro" id="IPR053066">
    <property type="entry name" value="ADGR_G7"/>
</dbReference>
<dbReference type="InterPro" id="IPR000832">
    <property type="entry name" value="GPCR_2_secretin-like"/>
</dbReference>
<dbReference type="PRINTS" id="PR00249">
    <property type="entry name" value="GPCRSECRETIN"/>
</dbReference>
<dbReference type="EMBL" id="OX597842">
    <property type="protein sequence ID" value="CAI9743411.1"/>
    <property type="molecule type" value="Genomic_DNA"/>
</dbReference>
<dbReference type="Pfam" id="PF00002">
    <property type="entry name" value="7tm_2"/>
    <property type="match status" value="1"/>
</dbReference>
<name>A0AA36C152_OCTVU</name>
<feature type="transmembrane region" description="Helical" evidence="5">
    <location>
        <begin position="501"/>
        <end position="523"/>
    </location>
</feature>
<feature type="transmembrane region" description="Helical" evidence="5">
    <location>
        <begin position="474"/>
        <end position="495"/>
    </location>
</feature>
<dbReference type="PROSITE" id="PS00650">
    <property type="entry name" value="G_PROTEIN_RECEP_F2_2"/>
    <property type="match status" value="1"/>
</dbReference>
<gene>
    <name evidence="7" type="ORF">OCTVUL_1B015935</name>
</gene>
<evidence type="ECO:0000256" key="3">
    <source>
        <dbReference type="ARBA" id="ARBA00022989"/>
    </source>
</evidence>
<keyword evidence="3 5" id="KW-1133">Transmembrane helix</keyword>
<proteinExistence type="predicted"/>
<keyword evidence="4 5" id="KW-0472">Membrane</keyword>
<dbReference type="PROSITE" id="PS50261">
    <property type="entry name" value="G_PROTEIN_RECEP_F2_4"/>
    <property type="match status" value="1"/>
</dbReference>
<feature type="domain" description="G-protein coupled receptors family 2 profile 2" evidence="6">
    <location>
        <begin position="282"/>
        <end position="525"/>
    </location>
</feature>
<feature type="transmembrane region" description="Helical" evidence="5">
    <location>
        <begin position="357"/>
        <end position="381"/>
    </location>
</feature>
<evidence type="ECO:0000313" key="8">
    <source>
        <dbReference type="Proteomes" id="UP001162480"/>
    </source>
</evidence>
<dbReference type="GO" id="GO:0007166">
    <property type="term" value="P:cell surface receptor signaling pathway"/>
    <property type="evidence" value="ECO:0007669"/>
    <property type="project" value="InterPro"/>
</dbReference>
<comment type="subcellular location">
    <subcellularLocation>
        <location evidence="1">Membrane</location>
        <topology evidence="1">Multi-pass membrane protein</topology>
    </subcellularLocation>
</comment>
<evidence type="ECO:0000256" key="4">
    <source>
        <dbReference type="ARBA" id="ARBA00023136"/>
    </source>
</evidence>
<evidence type="ECO:0000313" key="7">
    <source>
        <dbReference type="EMBL" id="CAI9743411.1"/>
    </source>
</evidence>
<dbReference type="InterPro" id="IPR017981">
    <property type="entry name" value="GPCR_2-like_7TM"/>
</dbReference>
<dbReference type="CDD" id="cd15040">
    <property type="entry name" value="7tmB2_Adhesion"/>
    <property type="match status" value="1"/>
</dbReference>
<evidence type="ECO:0000256" key="2">
    <source>
        <dbReference type="ARBA" id="ARBA00022692"/>
    </source>
</evidence>
<dbReference type="AlphaFoldDB" id="A0AA36C152"/>
<dbReference type="GO" id="GO:0004930">
    <property type="term" value="F:G protein-coupled receptor activity"/>
    <property type="evidence" value="ECO:0007669"/>
    <property type="project" value="InterPro"/>
</dbReference>
<feature type="transmembrane region" description="Helical" evidence="5">
    <location>
        <begin position="318"/>
        <end position="337"/>
    </location>
</feature>
<dbReference type="SUPFAM" id="SSF81321">
    <property type="entry name" value="Family A G protein-coupled receptor-like"/>
    <property type="match status" value="1"/>
</dbReference>
<dbReference type="InterPro" id="IPR017983">
    <property type="entry name" value="GPCR_2_secretin-like_CS"/>
</dbReference>
<keyword evidence="2 5" id="KW-0812">Transmembrane</keyword>
<dbReference type="GO" id="GO:0016020">
    <property type="term" value="C:membrane"/>
    <property type="evidence" value="ECO:0007669"/>
    <property type="project" value="UniProtKB-SubCell"/>
</dbReference>
<evidence type="ECO:0000259" key="6">
    <source>
        <dbReference type="PROSITE" id="PS50261"/>
    </source>
</evidence>
<reference evidence="7" key="1">
    <citation type="submission" date="2023-08" db="EMBL/GenBank/DDBJ databases">
        <authorList>
            <person name="Alioto T."/>
            <person name="Alioto T."/>
            <person name="Gomez Garrido J."/>
        </authorList>
    </citation>
    <scope>NUCLEOTIDE SEQUENCE</scope>
</reference>
<feature type="transmembrane region" description="Helical" evidence="5">
    <location>
        <begin position="388"/>
        <end position="410"/>
    </location>
</feature>
<feature type="transmembrane region" description="Helical" evidence="5">
    <location>
        <begin position="430"/>
        <end position="454"/>
    </location>
</feature>
<feature type="transmembrane region" description="Helical" evidence="5">
    <location>
        <begin position="284"/>
        <end position="306"/>
    </location>
</feature>
<accession>A0AA36C152</accession>
<organism evidence="7 8">
    <name type="scientific">Octopus vulgaris</name>
    <name type="common">Common octopus</name>
    <dbReference type="NCBI Taxonomy" id="6645"/>
    <lineage>
        <taxon>Eukaryota</taxon>
        <taxon>Metazoa</taxon>
        <taxon>Spiralia</taxon>
        <taxon>Lophotrochozoa</taxon>
        <taxon>Mollusca</taxon>
        <taxon>Cephalopoda</taxon>
        <taxon>Coleoidea</taxon>
        <taxon>Octopodiformes</taxon>
        <taxon>Octopoda</taxon>
        <taxon>Incirrata</taxon>
        <taxon>Octopodidae</taxon>
        <taxon>Octopus</taxon>
    </lineage>
</organism>
<dbReference type="Proteomes" id="UP001162480">
    <property type="component" value="Chromosome 29"/>
</dbReference>
<evidence type="ECO:0000256" key="1">
    <source>
        <dbReference type="ARBA" id="ARBA00004141"/>
    </source>
</evidence>
<dbReference type="PANTHER" id="PTHR47767:SF2">
    <property type="entry name" value="GPS DOMAIN-CONTAINING PROTEIN"/>
    <property type="match status" value="1"/>
</dbReference>
<dbReference type="Gene3D" id="1.20.1070.10">
    <property type="entry name" value="Rhodopsin 7-helix transmembrane proteins"/>
    <property type="match status" value="1"/>
</dbReference>